<evidence type="ECO:0000256" key="7">
    <source>
        <dbReference type="PROSITE-ProRule" id="PRU01373"/>
    </source>
</evidence>
<keyword evidence="3" id="KW-0808">Transferase</keyword>
<dbReference type="InterPro" id="IPR045380">
    <property type="entry name" value="LD_TPept_scaffold_dom"/>
</dbReference>
<dbReference type="AlphaFoldDB" id="A0A1U7JEA9"/>
<keyword evidence="5 7" id="KW-0573">Peptidoglycan synthesis</keyword>
<feature type="signal peptide" evidence="9">
    <location>
        <begin position="1"/>
        <end position="24"/>
    </location>
</feature>
<keyword evidence="12" id="KW-1185">Reference proteome</keyword>
<dbReference type="EMBL" id="LVVZ01000022">
    <property type="protein sequence ID" value="OKL43057.1"/>
    <property type="molecule type" value="Genomic_DNA"/>
</dbReference>
<dbReference type="SUPFAM" id="SSF47090">
    <property type="entry name" value="PGBD-like"/>
    <property type="match status" value="1"/>
</dbReference>
<dbReference type="RefSeq" id="WP_051269573.1">
    <property type="nucleotide sequence ID" value="NZ_LVVZ01000022.1"/>
</dbReference>
<evidence type="ECO:0000256" key="4">
    <source>
        <dbReference type="ARBA" id="ARBA00022960"/>
    </source>
</evidence>
<dbReference type="GO" id="GO:0016740">
    <property type="term" value="F:transferase activity"/>
    <property type="evidence" value="ECO:0007669"/>
    <property type="project" value="UniProtKB-KW"/>
</dbReference>
<comment type="caution">
    <text evidence="11">The sequence shown here is derived from an EMBL/GenBank/DDBJ whole genome shotgun (WGS) entry which is preliminary data.</text>
</comment>
<feature type="region of interest" description="Disordered" evidence="8">
    <location>
        <begin position="52"/>
        <end position="106"/>
    </location>
</feature>
<dbReference type="InterPro" id="IPR036366">
    <property type="entry name" value="PGBDSf"/>
</dbReference>
<keyword evidence="4 7" id="KW-0133">Cell shape</keyword>
<evidence type="ECO:0000256" key="9">
    <source>
        <dbReference type="SAM" id="SignalP"/>
    </source>
</evidence>
<evidence type="ECO:0000256" key="5">
    <source>
        <dbReference type="ARBA" id="ARBA00022984"/>
    </source>
</evidence>
<evidence type="ECO:0000313" key="12">
    <source>
        <dbReference type="Proteomes" id="UP000185783"/>
    </source>
</evidence>
<comment type="pathway">
    <text evidence="1 7">Cell wall biogenesis; peptidoglycan biosynthesis.</text>
</comment>
<accession>A0A1U7JEA9</accession>
<gene>
    <name evidence="11" type="ORF">A3843_15075</name>
</gene>
<dbReference type="SUPFAM" id="SSF141523">
    <property type="entry name" value="L,D-transpeptidase catalytic domain-like"/>
    <property type="match status" value="1"/>
</dbReference>
<organism evidence="11 12">
    <name type="scientific">Pseudovibrio exalbescens</name>
    <dbReference type="NCBI Taxonomy" id="197461"/>
    <lineage>
        <taxon>Bacteria</taxon>
        <taxon>Pseudomonadati</taxon>
        <taxon>Pseudomonadota</taxon>
        <taxon>Alphaproteobacteria</taxon>
        <taxon>Hyphomicrobiales</taxon>
        <taxon>Stappiaceae</taxon>
        <taxon>Pseudovibrio</taxon>
    </lineage>
</organism>
<reference evidence="11 12" key="1">
    <citation type="submission" date="2016-03" db="EMBL/GenBank/DDBJ databases">
        <title>Genome sequence of Nesiotobacter sp. nov., a moderately halophilic alphaproteobacterium isolated from the Yellow Sea, China.</title>
        <authorList>
            <person name="Zhang G."/>
            <person name="Zhang R."/>
        </authorList>
    </citation>
    <scope>NUCLEOTIDE SEQUENCE [LARGE SCALE GENOMIC DNA]</scope>
    <source>
        <strain evidence="11 12">WB1-6</strain>
    </source>
</reference>
<feature type="chain" id="PRO_5010586557" description="L,D-TPase catalytic domain-containing protein" evidence="9">
    <location>
        <begin position="25"/>
        <end position="618"/>
    </location>
</feature>
<evidence type="ECO:0000256" key="3">
    <source>
        <dbReference type="ARBA" id="ARBA00022679"/>
    </source>
</evidence>
<dbReference type="UniPathway" id="UPA00219"/>
<dbReference type="Pfam" id="PF01471">
    <property type="entry name" value="PG_binding_1"/>
    <property type="match status" value="1"/>
</dbReference>
<feature type="active site" description="Nucleophile" evidence="7">
    <location>
        <position position="533"/>
    </location>
</feature>
<dbReference type="PANTHER" id="PTHR41533">
    <property type="entry name" value="L,D-TRANSPEPTIDASE HI_1667-RELATED"/>
    <property type="match status" value="1"/>
</dbReference>
<evidence type="ECO:0000259" key="10">
    <source>
        <dbReference type="PROSITE" id="PS52029"/>
    </source>
</evidence>
<dbReference type="InterPro" id="IPR038063">
    <property type="entry name" value="Transpep_catalytic_dom"/>
</dbReference>
<dbReference type="Pfam" id="PF20142">
    <property type="entry name" value="Scaffold"/>
    <property type="match status" value="1"/>
</dbReference>
<dbReference type="InterPro" id="IPR002477">
    <property type="entry name" value="Peptidoglycan-bd-like"/>
</dbReference>
<dbReference type="PROSITE" id="PS52029">
    <property type="entry name" value="LD_TPASE"/>
    <property type="match status" value="1"/>
</dbReference>
<dbReference type="InterPro" id="IPR005490">
    <property type="entry name" value="LD_TPept_cat_dom"/>
</dbReference>
<evidence type="ECO:0000313" key="11">
    <source>
        <dbReference type="EMBL" id="OKL43057.1"/>
    </source>
</evidence>
<proteinExistence type="inferred from homology"/>
<evidence type="ECO:0000256" key="2">
    <source>
        <dbReference type="ARBA" id="ARBA00005992"/>
    </source>
</evidence>
<dbReference type="PANTHER" id="PTHR41533:SF2">
    <property type="entry name" value="BLR7131 PROTEIN"/>
    <property type="match status" value="1"/>
</dbReference>
<keyword evidence="9" id="KW-0732">Signal</keyword>
<dbReference type="Gene3D" id="2.40.440.10">
    <property type="entry name" value="L,D-transpeptidase catalytic domain-like"/>
    <property type="match status" value="1"/>
</dbReference>
<sequence>MTSLRFYLSACVAVLCLVSSAAIAENSVQNQVVDPLGLHDNDAVLAAAVPGPGRQETADSAAPAASQSVPEPAVEPSAKTRIKSIEPSVAAPETTATTETSDPLAGRDAFDRGVFRSFLKKAPRLEGDETKEAVIDFYRGRRHESLWTKGKGLSVQGEALIKQVRSAPDHGLKQEDYLPHAYLTRNGGLSDWPAQHEVELDLTLAYLALADDLASGAVDPMSTGSEIYLQPKHLSVEDLLERLDEAKSIPALMASFAPKDPAYAKLQEKLKHYRQLAARKSYTHVPSGKTLRKGDVDARVPALKRRLSEEGFYKGSLDDTDQHYDGDVVEAVKAFQRANGLSADGVAGRNTFTTLNISLEQRVRQIEANLERLRWYDYQATGSFVDVNIADQTLKVVRNGLTIHQTRVVVGKPKYKTPIFSHAISYAEVNPTWTIPRSIALKTYLPMLQRDPTEVMRRGIRVFHGNREIDPRSIIWSTVKPRFFNFTLQQRPGRNNALGGVKYMFPNRHAIYLHDTPSKHLFSRSGRAFSHGCIRVENPFDFGDLLFKDEGWDKDRLMKLRSKSSNPQRINLSNKVPVHLRYFTAFVDAADTVQFRFDIYGNDARLIEALETRSAPFS</sequence>
<evidence type="ECO:0000256" key="6">
    <source>
        <dbReference type="ARBA" id="ARBA00023316"/>
    </source>
</evidence>
<feature type="active site" description="Proton donor/acceptor" evidence="7">
    <location>
        <position position="514"/>
    </location>
</feature>
<dbReference type="GO" id="GO:0004180">
    <property type="term" value="F:carboxypeptidase activity"/>
    <property type="evidence" value="ECO:0007669"/>
    <property type="project" value="UniProtKB-ARBA"/>
</dbReference>
<dbReference type="GO" id="GO:0009252">
    <property type="term" value="P:peptidoglycan biosynthetic process"/>
    <property type="evidence" value="ECO:0007669"/>
    <property type="project" value="UniProtKB-UniPathway"/>
</dbReference>
<comment type="similarity">
    <text evidence="2">Belongs to the YkuD family.</text>
</comment>
<dbReference type="Proteomes" id="UP000185783">
    <property type="component" value="Unassembled WGS sequence"/>
</dbReference>
<feature type="compositionally biased region" description="Low complexity" evidence="8">
    <location>
        <begin position="86"/>
        <end position="101"/>
    </location>
</feature>
<dbReference type="CDD" id="cd16913">
    <property type="entry name" value="YkuD_like"/>
    <property type="match status" value="1"/>
</dbReference>
<dbReference type="GO" id="GO:0008360">
    <property type="term" value="P:regulation of cell shape"/>
    <property type="evidence" value="ECO:0007669"/>
    <property type="project" value="UniProtKB-UniRule"/>
</dbReference>
<dbReference type="Gene3D" id="1.10.101.10">
    <property type="entry name" value="PGBD-like superfamily/PGBD"/>
    <property type="match status" value="1"/>
</dbReference>
<protein>
    <recommendedName>
        <fullName evidence="10">L,D-TPase catalytic domain-containing protein</fullName>
    </recommendedName>
</protein>
<evidence type="ECO:0000256" key="1">
    <source>
        <dbReference type="ARBA" id="ARBA00004752"/>
    </source>
</evidence>
<keyword evidence="6 7" id="KW-0961">Cell wall biogenesis/degradation</keyword>
<name>A0A1U7JEA9_9HYPH</name>
<dbReference type="STRING" id="197461.A3843_15075"/>
<dbReference type="Pfam" id="PF03734">
    <property type="entry name" value="YkuD"/>
    <property type="match status" value="1"/>
</dbReference>
<feature type="domain" description="L,D-TPase catalytic" evidence="10">
    <location>
        <begin position="383"/>
        <end position="560"/>
    </location>
</feature>
<evidence type="ECO:0000256" key="8">
    <source>
        <dbReference type="SAM" id="MobiDB-lite"/>
    </source>
</evidence>
<dbReference type="GO" id="GO:0071555">
    <property type="term" value="P:cell wall organization"/>
    <property type="evidence" value="ECO:0007669"/>
    <property type="project" value="UniProtKB-UniRule"/>
</dbReference>
<dbReference type="InterPro" id="IPR036365">
    <property type="entry name" value="PGBD-like_sf"/>
</dbReference>
<dbReference type="InterPro" id="IPR052905">
    <property type="entry name" value="LD-transpeptidase_YkuD-like"/>
</dbReference>